<dbReference type="InterPro" id="IPR029787">
    <property type="entry name" value="Nucleotide_cyclase"/>
</dbReference>
<dbReference type="PROSITE" id="PS50887">
    <property type="entry name" value="GGDEF"/>
    <property type="match status" value="1"/>
</dbReference>
<protein>
    <submittedName>
        <fullName evidence="3">GGDEF domain-containing protein</fullName>
    </submittedName>
</protein>
<evidence type="ECO:0000256" key="1">
    <source>
        <dbReference type="SAM" id="Phobius"/>
    </source>
</evidence>
<feature type="transmembrane region" description="Helical" evidence="1">
    <location>
        <begin position="123"/>
        <end position="142"/>
    </location>
</feature>
<dbReference type="SUPFAM" id="SSF55073">
    <property type="entry name" value="Nucleotide cyclase"/>
    <property type="match status" value="1"/>
</dbReference>
<dbReference type="EMBL" id="VDFP01000001">
    <property type="protein sequence ID" value="MQS74877.1"/>
    <property type="molecule type" value="Genomic_DNA"/>
</dbReference>
<dbReference type="AlphaFoldDB" id="A0A5P0ZKY8"/>
<dbReference type="SMART" id="SM00267">
    <property type="entry name" value="GGDEF"/>
    <property type="match status" value="1"/>
</dbReference>
<feature type="transmembrane region" description="Helical" evidence="1">
    <location>
        <begin position="60"/>
        <end position="81"/>
    </location>
</feature>
<evidence type="ECO:0000313" key="4">
    <source>
        <dbReference type="Proteomes" id="UP000414364"/>
    </source>
</evidence>
<dbReference type="Pfam" id="PF00990">
    <property type="entry name" value="GGDEF"/>
    <property type="match status" value="1"/>
</dbReference>
<comment type="caution">
    <text evidence="3">The sequence shown here is derived from an EMBL/GenBank/DDBJ whole genome shotgun (WGS) entry which is preliminary data.</text>
</comment>
<dbReference type="InterPro" id="IPR000160">
    <property type="entry name" value="GGDEF_dom"/>
</dbReference>
<dbReference type="PANTHER" id="PTHR45138">
    <property type="entry name" value="REGULATORY COMPONENTS OF SENSORY TRANSDUCTION SYSTEM"/>
    <property type="match status" value="1"/>
</dbReference>
<dbReference type="CDD" id="cd01949">
    <property type="entry name" value="GGDEF"/>
    <property type="match status" value="1"/>
</dbReference>
<organism evidence="3 4">
    <name type="scientific">Companilactobacillus halodurans</name>
    <dbReference type="NCBI Taxonomy" id="2584183"/>
    <lineage>
        <taxon>Bacteria</taxon>
        <taxon>Bacillati</taxon>
        <taxon>Bacillota</taxon>
        <taxon>Bacilli</taxon>
        <taxon>Lactobacillales</taxon>
        <taxon>Lactobacillaceae</taxon>
        <taxon>Companilactobacillus</taxon>
    </lineage>
</organism>
<name>A0A5P0ZKY8_9LACO</name>
<feature type="transmembrane region" description="Helical" evidence="1">
    <location>
        <begin position="12"/>
        <end position="34"/>
    </location>
</feature>
<dbReference type="InterPro" id="IPR043128">
    <property type="entry name" value="Rev_trsase/Diguanyl_cyclase"/>
</dbReference>
<feature type="transmembrane region" description="Helical" evidence="1">
    <location>
        <begin position="154"/>
        <end position="172"/>
    </location>
</feature>
<keyword evidence="1" id="KW-1133">Transmembrane helix</keyword>
<evidence type="ECO:0000259" key="2">
    <source>
        <dbReference type="PROSITE" id="PS50887"/>
    </source>
</evidence>
<proteinExistence type="predicted"/>
<feature type="transmembrane region" description="Helical" evidence="1">
    <location>
        <begin position="187"/>
        <end position="205"/>
    </location>
</feature>
<dbReference type="GO" id="GO:0052621">
    <property type="term" value="F:diguanylate cyclase activity"/>
    <property type="evidence" value="ECO:0007669"/>
    <property type="project" value="TreeGrafter"/>
</dbReference>
<dbReference type="NCBIfam" id="TIGR00254">
    <property type="entry name" value="GGDEF"/>
    <property type="match status" value="1"/>
</dbReference>
<gene>
    <name evidence="3" type="ORF">FHL06_00505</name>
</gene>
<dbReference type="Proteomes" id="UP000414364">
    <property type="component" value="Unassembled WGS sequence"/>
</dbReference>
<sequence>MTRKIPLTWSVWRITPFISGIFFVLGVFTLYVVLSEWVKTKVHQRKLSIDDHLVESIVGFFYMAIFVLSMQGVVVGGSFAWEFMNFQVIGLIFCAYFVKINFPYYFFVPLFILYMIINSSIGSWQSWCHAVTLMSLYWLMYWAQKHTQKSHYRFFYYIVIGVAFGGLLWLFMKLKFEFSWKVLSEQWLYLTIFEILLYSYVHMVFRDNYVRERLAETINHDPLTKALNYAAYESEMNYLFSTHQKNKLHLAMAMFDVDHFKQINDTFGHLAGDVVLKQVVNAVSIVLLENDERIKFYRTGGEEFNIIFPDYDLAAAKKVCDEIFQVLNHLEIKLKSNTIHISISMGISEIAIQDKKPTDFYNRVDKNLYYSKRHGRKQVTAK</sequence>
<feature type="domain" description="GGDEF" evidence="2">
    <location>
        <begin position="248"/>
        <end position="382"/>
    </location>
</feature>
<keyword evidence="1" id="KW-0472">Membrane</keyword>
<accession>A0A5P0ZKY8</accession>
<evidence type="ECO:0000313" key="3">
    <source>
        <dbReference type="EMBL" id="MQS74877.1"/>
    </source>
</evidence>
<dbReference type="PANTHER" id="PTHR45138:SF9">
    <property type="entry name" value="DIGUANYLATE CYCLASE DGCM-RELATED"/>
    <property type="match status" value="1"/>
</dbReference>
<feature type="transmembrane region" description="Helical" evidence="1">
    <location>
        <begin position="88"/>
        <end position="117"/>
    </location>
</feature>
<keyword evidence="1" id="KW-0812">Transmembrane</keyword>
<dbReference type="Gene3D" id="3.30.70.270">
    <property type="match status" value="1"/>
</dbReference>
<dbReference type="InterPro" id="IPR050469">
    <property type="entry name" value="Diguanylate_Cyclase"/>
</dbReference>
<reference evidence="3 4" key="1">
    <citation type="journal article" date="2019" name="Syst. Appl. Microbiol.">
        <title>Polyphasic characterization of two novel Lactobacillus spp. isolated from blown salami packages: Description of Lactobacillus halodurans sp. nov. and Lactobacillus salsicarnum sp. nov.</title>
        <authorList>
            <person name="Schuster J.A."/>
            <person name="Klingl A."/>
            <person name="Vogel R.F."/>
            <person name="Ehrmann M.A."/>
        </authorList>
    </citation>
    <scope>NUCLEOTIDE SEQUENCE [LARGE SCALE GENOMIC DNA]</scope>
    <source>
        <strain evidence="3 4">TMW 1.2172</strain>
    </source>
</reference>